<proteinExistence type="inferred from homology"/>
<dbReference type="Gene3D" id="3.40.30.10">
    <property type="entry name" value="Glutaredoxin"/>
    <property type="match status" value="1"/>
</dbReference>
<feature type="domain" description="Glutaredoxin" evidence="6">
    <location>
        <begin position="4"/>
        <end position="64"/>
    </location>
</feature>
<evidence type="ECO:0000256" key="4">
    <source>
        <dbReference type="ARBA" id="ARBA00022982"/>
    </source>
</evidence>
<comment type="function">
    <text evidence="1 5">Has a glutathione-disulfide oxidoreductase activity in the presence of NADPH and glutathione reductase. Reduces low molecular weight disulfides and proteins.</text>
</comment>
<dbReference type="GO" id="GO:0015038">
    <property type="term" value="F:glutathione disulfide oxidoreductase activity"/>
    <property type="evidence" value="ECO:0007669"/>
    <property type="project" value="UniProtKB-UniRule"/>
</dbReference>
<protein>
    <recommendedName>
        <fullName evidence="5">Glutaredoxin</fullName>
    </recommendedName>
</protein>
<dbReference type="PRINTS" id="PR00160">
    <property type="entry name" value="GLUTAREDOXIN"/>
</dbReference>
<dbReference type="InterPro" id="IPR014025">
    <property type="entry name" value="Glutaredoxin_subgr"/>
</dbReference>
<evidence type="ECO:0000256" key="2">
    <source>
        <dbReference type="ARBA" id="ARBA00007787"/>
    </source>
</evidence>
<dbReference type="CDD" id="cd03418">
    <property type="entry name" value="GRX_GRXb_1_3_like"/>
    <property type="match status" value="1"/>
</dbReference>
<gene>
    <name evidence="7" type="primary">grxC</name>
    <name evidence="7" type="ORF">NHU_04012</name>
</gene>
<dbReference type="PANTHER" id="PTHR45694:SF18">
    <property type="entry name" value="GLUTAREDOXIN-1-RELATED"/>
    <property type="match status" value="1"/>
</dbReference>
<keyword evidence="3 5" id="KW-0813">Transport</keyword>
<dbReference type="Proteomes" id="UP000064912">
    <property type="component" value="Chromosome"/>
</dbReference>
<dbReference type="PROSITE" id="PS51354">
    <property type="entry name" value="GLUTAREDOXIN_2"/>
    <property type="match status" value="1"/>
</dbReference>
<evidence type="ECO:0000259" key="6">
    <source>
        <dbReference type="Pfam" id="PF00462"/>
    </source>
</evidence>
<accession>A0A0D6B8E6</accession>
<dbReference type="GO" id="GO:0005737">
    <property type="term" value="C:cytoplasm"/>
    <property type="evidence" value="ECO:0007669"/>
    <property type="project" value="TreeGrafter"/>
</dbReference>
<dbReference type="EMBL" id="AP014800">
    <property type="protein sequence ID" value="BAQ71135.1"/>
    <property type="molecule type" value="Genomic_DNA"/>
</dbReference>
<keyword evidence="4 5" id="KW-0249">Electron transport</keyword>
<organism evidence="7 8">
    <name type="scientific">Rhodovulum sulfidophilum</name>
    <name type="common">Rhodobacter sulfidophilus</name>
    <dbReference type="NCBI Taxonomy" id="35806"/>
    <lineage>
        <taxon>Bacteria</taxon>
        <taxon>Pseudomonadati</taxon>
        <taxon>Pseudomonadota</taxon>
        <taxon>Alphaproteobacteria</taxon>
        <taxon>Rhodobacterales</taxon>
        <taxon>Paracoccaceae</taxon>
        <taxon>Rhodovulum</taxon>
    </lineage>
</organism>
<dbReference type="NCBIfam" id="TIGR02181">
    <property type="entry name" value="GRX_bact"/>
    <property type="match status" value="1"/>
</dbReference>
<comment type="similarity">
    <text evidence="2 5">Belongs to the glutaredoxin family.</text>
</comment>
<dbReference type="Pfam" id="PF00462">
    <property type="entry name" value="Glutaredoxin"/>
    <property type="match status" value="1"/>
</dbReference>
<dbReference type="GO" id="GO:0045454">
    <property type="term" value="P:cell redox homeostasis"/>
    <property type="evidence" value="ECO:0007669"/>
    <property type="project" value="InterPro"/>
</dbReference>
<dbReference type="SUPFAM" id="SSF52833">
    <property type="entry name" value="Thioredoxin-like"/>
    <property type="match status" value="1"/>
</dbReference>
<reference evidence="7 8" key="1">
    <citation type="submission" date="2015-02" db="EMBL/GenBank/DDBJ databases">
        <title>Genome sequene of Rhodovulum sulfidophilum DSM 2351.</title>
        <authorList>
            <person name="Nagao N."/>
        </authorList>
    </citation>
    <scope>NUCLEOTIDE SEQUENCE [LARGE SCALE GENOMIC DNA]</scope>
    <source>
        <strain evidence="7 8">DSM 2351</strain>
    </source>
</reference>
<dbReference type="InterPro" id="IPR011900">
    <property type="entry name" value="GRX_bact"/>
</dbReference>
<sequence>MQTVEIYTTSSCGYCHAAKRLLDGKGVSYAEFDVTADPGLRQQMMERADDGYTVPQIFIGETHVGGCDDLYDLERAGKLDPLLAG</sequence>
<evidence type="ECO:0000256" key="1">
    <source>
        <dbReference type="ARBA" id="ARBA00002549"/>
    </source>
</evidence>
<dbReference type="KEGG" id="rsu:NHU_04012"/>
<dbReference type="InterPro" id="IPR036249">
    <property type="entry name" value="Thioredoxin-like_sf"/>
</dbReference>
<dbReference type="AlphaFoldDB" id="A0A0D6B8E6"/>
<keyword evidence="5" id="KW-0963">Cytoplasm</keyword>
<dbReference type="eggNOG" id="COG0695">
    <property type="taxonomic scope" value="Bacteria"/>
</dbReference>
<dbReference type="PANTHER" id="PTHR45694">
    <property type="entry name" value="GLUTAREDOXIN 2"/>
    <property type="match status" value="1"/>
</dbReference>
<evidence type="ECO:0000313" key="7">
    <source>
        <dbReference type="EMBL" id="BAQ71135.1"/>
    </source>
</evidence>
<evidence type="ECO:0000313" key="8">
    <source>
        <dbReference type="Proteomes" id="UP000064912"/>
    </source>
</evidence>
<dbReference type="GO" id="GO:0034599">
    <property type="term" value="P:cellular response to oxidative stress"/>
    <property type="evidence" value="ECO:0007669"/>
    <property type="project" value="TreeGrafter"/>
</dbReference>
<dbReference type="InterPro" id="IPR002109">
    <property type="entry name" value="Glutaredoxin"/>
</dbReference>
<dbReference type="PATRIC" id="fig|35806.4.peg.4113"/>
<keyword evidence="5" id="KW-0676">Redox-active center</keyword>
<evidence type="ECO:0000256" key="3">
    <source>
        <dbReference type="ARBA" id="ARBA00022448"/>
    </source>
</evidence>
<evidence type="ECO:0000256" key="5">
    <source>
        <dbReference type="RuleBase" id="RU364065"/>
    </source>
</evidence>
<name>A0A0D6B8E6_RHOSU</name>